<dbReference type="InterPro" id="IPR053427">
    <property type="entry name" value="Beta-galactosidase"/>
</dbReference>
<dbReference type="GO" id="GO:0005975">
    <property type="term" value="P:carbohydrate metabolic process"/>
    <property type="evidence" value="ECO:0007669"/>
    <property type="project" value="InterPro"/>
</dbReference>
<organism evidence="5 6">
    <name type="scientific">Cuniculiplasma divulgatum</name>
    <dbReference type="NCBI Taxonomy" id="1673428"/>
    <lineage>
        <taxon>Archaea</taxon>
        <taxon>Methanobacteriati</taxon>
        <taxon>Thermoplasmatota</taxon>
        <taxon>Thermoplasmata</taxon>
        <taxon>Thermoplasmatales</taxon>
        <taxon>Cuniculiplasmataceae</taxon>
        <taxon>Cuniculiplasma</taxon>
    </lineage>
</organism>
<dbReference type="SMR" id="A0A1N5UH46"/>
<feature type="disulfide bond" evidence="7">
    <location>
        <begin position="172"/>
        <end position="212"/>
    </location>
</feature>
<dbReference type="AlphaFoldDB" id="A0A1N5UH46"/>
<dbReference type="PDB" id="8U7F">
    <property type="method" value="X-ray"/>
    <property type="resolution" value="2.55 A"/>
    <property type="chains" value="A/B=1-484"/>
</dbReference>
<keyword evidence="7" id="KW-0002">3D-structure</keyword>
<sequence>MFPKNFKFGFSEAGFQFEMGVSDIDTNTDWYKWSHDSENIKNHIVSGDRPEEGVGYWDLYPKDHDLAEYIGMNAARIGIEWSRIFPVSTERVTVEVIEENGDILEIKITEKTIKELDLLSDKNAMQHYTNIFNDIKKRGWFLVINLFHWSLPLWINDPSNRNSEKDNALGNCMNRSSVIEFVKYAAYISYYFGSIADRFATMNEPNEVFKTCSEDKRVESYHIRMKWFVEAHARSYDAMKQFTNRQIGVIYANGDVQSFENKDPKLKEEVEYEQRYSFFDALIHGDVHWYVGACRKTNHVHGKSIRPDLSNRIDWIGVNYYSRNVVKRKEDGYENVRGLGYDTGWVSYEKSLDGRSVSETGWEIYPEGIYNIVMSYHKRYELPMMITENGMADDNDRFRPRYLVSHLKNLERAINDGAKVDGYLHWALTDNFEWGSGFSKKFGLIKVDYKTKKRYLRPSALIMKEITKHNGIPEELEWLGEDKF</sequence>
<proteinExistence type="evidence at protein level"/>
<evidence type="ECO:0000313" key="5">
    <source>
        <dbReference type="EMBL" id="SIM59545.1"/>
    </source>
</evidence>
<comment type="similarity">
    <text evidence="1 4">Belongs to the glycosyl hydrolase 1 family.</text>
</comment>
<dbReference type="InterPro" id="IPR017853">
    <property type="entry name" value="GH"/>
</dbReference>
<dbReference type="PANTHER" id="PTHR10353">
    <property type="entry name" value="GLYCOSYL HYDROLASE"/>
    <property type="match status" value="1"/>
</dbReference>
<reference evidence="7" key="2">
    <citation type="journal article" date="2024" name="FEMS Microbiol. Ecol.">
        <title>Moderately thermostable GH1 beta-glucosidases from hyperacidophilic archaeon Cuniculiplasma divulgatum S5.</title>
        <authorList>
            <person name="Khusnutdinova A.N."/>
            <person name="Tran H."/>
            <person name="Devlekar S."/>
            <person name="Distaso M.A."/>
            <person name="Kublanov I.V."/>
            <person name="Skarina T."/>
            <person name="Stogios P."/>
            <person name="Savchenko A."/>
            <person name="Ferrer M."/>
            <person name="Golyshina O.V."/>
            <person name="Yakunin A.F."/>
            <person name="Golyshin P.N."/>
        </authorList>
    </citation>
    <scope>X-RAY CRYSTALLOGRAPHY (2.55 ANGSTROMS)</scope>
    <scope>DISULFIDE BONDS</scope>
</reference>
<evidence type="ECO:0000256" key="4">
    <source>
        <dbReference type="RuleBase" id="RU003690"/>
    </source>
</evidence>
<dbReference type="PRINTS" id="PR00131">
    <property type="entry name" value="GLHYDRLASE1"/>
</dbReference>
<evidence type="ECO:0000313" key="6">
    <source>
        <dbReference type="Proteomes" id="UP000195607"/>
    </source>
</evidence>
<keyword evidence="3" id="KW-0326">Glycosidase</keyword>
<reference evidence="5 6" key="1">
    <citation type="submission" date="2016-04" db="EMBL/GenBank/DDBJ databases">
        <authorList>
            <person name="Evans L.H."/>
            <person name="Alamgir A."/>
            <person name="Owens N."/>
            <person name="Weber N.D."/>
            <person name="Virtaneva K."/>
            <person name="Barbian K."/>
            <person name="Babar A."/>
            <person name="Rosenke K."/>
        </authorList>
    </citation>
    <scope>NUCLEOTIDE SEQUENCE [LARGE SCALE GENOMIC DNA]</scope>
    <source>
        <strain evidence="6">S5(T) (JCM 30642 \VKM B-2941)</strain>
    </source>
</reference>
<evidence type="ECO:0007829" key="7">
    <source>
        <dbReference type="PDB" id="8U7F"/>
    </source>
</evidence>
<dbReference type="PROSITE" id="PS00653">
    <property type="entry name" value="GLYCOSYL_HYDROL_F1_2"/>
    <property type="match status" value="1"/>
</dbReference>
<evidence type="ECO:0000256" key="2">
    <source>
        <dbReference type="ARBA" id="ARBA00022801"/>
    </source>
</evidence>
<dbReference type="Pfam" id="PF00232">
    <property type="entry name" value="Glyco_hydro_1"/>
    <property type="match status" value="2"/>
</dbReference>
<protein>
    <submittedName>
        <fullName evidence="5">Beta-galactosidase</fullName>
    </submittedName>
</protein>
<dbReference type="PANTHER" id="PTHR10353:SF209">
    <property type="entry name" value="GALACTOLIPID GALACTOSYLTRANSFERASE SFR2, CHLOROPLASTIC"/>
    <property type="match status" value="1"/>
</dbReference>
<dbReference type="NCBIfam" id="NF041004">
    <property type="entry name" value="Beta_gal_BgaS"/>
    <property type="match status" value="1"/>
</dbReference>
<evidence type="ECO:0000256" key="1">
    <source>
        <dbReference type="ARBA" id="ARBA00010838"/>
    </source>
</evidence>
<gene>
    <name evidence="5" type="ORF">CSP5_0942</name>
</gene>
<name>A0A1N5UH46_9ARCH</name>
<dbReference type="Gene3D" id="3.20.20.80">
    <property type="entry name" value="Glycosidases"/>
    <property type="match status" value="1"/>
</dbReference>
<evidence type="ECO:0000256" key="3">
    <source>
        <dbReference type="ARBA" id="ARBA00023295"/>
    </source>
</evidence>
<dbReference type="GO" id="GO:0008422">
    <property type="term" value="F:beta-glucosidase activity"/>
    <property type="evidence" value="ECO:0007669"/>
    <property type="project" value="TreeGrafter"/>
</dbReference>
<dbReference type="InterPro" id="IPR001360">
    <property type="entry name" value="Glyco_hydro_1"/>
</dbReference>
<dbReference type="RefSeq" id="WP_148689731.1">
    <property type="nucleotide sequence ID" value="NZ_LT671858.1"/>
</dbReference>
<dbReference type="EMBL" id="LT671858">
    <property type="protein sequence ID" value="SIM59545.1"/>
    <property type="molecule type" value="Genomic_DNA"/>
</dbReference>
<dbReference type="SUPFAM" id="SSF51445">
    <property type="entry name" value="(Trans)glycosidases"/>
    <property type="match status" value="1"/>
</dbReference>
<accession>A0A1N5UH46</accession>
<dbReference type="InterPro" id="IPR033132">
    <property type="entry name" value="GH_1_N_CS"/>
</dbReference>
<dbReference type="Proteomes" id="UP000195607">
    <property type="component" value="Chromosome I"/>
</dbReference>
<keyword evidence="2" id="KW-0378">Hydrolase</keyword>
<dbReference type="GeneID" id="41588211"/>